<keyword evidence="4 10" id="KW-1133">Transmembrane helix</keyword>
<dbReference type="HAMAP" id="MF_00454">
    <property type="entry name" value="FluC"/>
    <property type="match status" value="1"/>
</dbReference>
<keyword evidence="10" id="KW-0813">Transport</keyword>
<protein>
    <recommendedName>
        <fullName evidence="10">Fluoride-specific ion channel FluC</fullName>
    </recommendedName>
</protein>
<evidence type="ECO:0000256" key="10">
    <source>
        <dbReference type="HAMAP-Rule" id="MF_00454"/>
    </source>
</evidence>
<feature type="transmembrane region" description="Helical" evidence="10">
    <location>
        <begin position="121"/>
        <end position="142"/>
    </location>
</feature>
<evidence type="ECO:0000256" key="1">
    <source>
        <dbReference type="ARBA" id="ARBA00004651"/>
    </source>
</evidence>
<evidence type="ECO:0000256" key="9">
    <source>
        <dbReference type="ARBA" id="ARBA00049940"/>
    </source>
</evidence>
<dbReference type="NCBIfam" id="TIGR00494">
    <property type="entry name" value="crcB"/>
    <property type="match status" value="1"/>
</dbReference>
<keyword evidence="3 10" id="KW-0812">Transmembrane</keyword>
<evidence type="ECO:0000256" key="5">
    <source>
        <dbReference type="ARBA" id="ARBA00023136"/>
    </source>
</evidence>
<proteinExistence type="inferred from homology"/>
<comment type="catalytic activity">
    <reaction evidence="8">
        <text>fluoride(in) = fluoride(out)</text>
        <dbReference type="Rhea" id="RHEA:76159"/>
        <dbReference type="ChEBI" id="CHEBI:17051"/>
    </reaction>
    <physiologicalReaction direction="left-to-right" evidence="8">
        <dbReference type="Rhea" id="RHEA:76160"/>
    </physiologicalReaction>
</comment>
<evidence type="ECO:0000256" key="3">
    <source>
        <dbReference type="ARBA" id="ARBA00022692"/>
    </source>
</evidence>
<feature type="transmembrane region" description="Helical" evidence="10">
    <location>
        <begin position="24"/>
        <end position="46"/>
    </location>
</feature>
<dbReference type="EMBL" id="BNDW01000019">
    <property type="protein sequence ID" value="GHI20935.1"/>
    <property type="molecule type" value="Genomic_DNA"/>
</dbReference>
<comment type="activity regulation">
    <text evidence="10">Na(+) is not transported, but it plays an essential structural role and its presence is essential for fluoride channel function.</text>
</comment>
<dbReference type="Proteomes" id="UP001052739">
    <property type="component" value="Unassembled WGS sequence"/>
</dbReference>
<keyword evidence="10" id="KW-0915">Sodium</keyword>
<keyword evidence="6 10" id="KW-0407">Ion channel</keyword>
<comment type="similarity">
    <text evidence="7 10">Belongs to the fluoride channel Fluc/FEX (TC 1.A.43) family.</text>
</comment>
<feature type="transmembrane region" description="Helical" evidence="10">
    <location>
        <begin position="52"/>
        <end position="76"/>
    </location>
</feature>
<dbReference type="PANTHER" id="PTHR28259:SF1">
    <property type="entry name" value="FLUORIDE EXPORT PROTEIN 1-RELATED"/>
    <property type="match status" value="1"/>
</dbReference>
<dbReference type="PANTHER" id="PTHR28259">
    <property type="entry name" value="FLUORIDE EXPORT PROTEIN 1-RELATED"/>
    <property type="match status" value="1"/>
</dbReference>
<keyword evidence="10" id="KW-0479">Metal-binding</keyword>
<feature type="transmembrane region" description="Helical" evidence="10">
    <location>
        <begin position="88"/>
        <end position="106"/>
    </location>
</feature>
<evidence type="ECO:0000256" key="2">
    <source>
        <dbReference type="ARBA" id="ARBA00022475"/>
    </source>
</evidence>
<evidence type="ECO:0000256" key="8">
    <source>
        <dbReference type="ARBA" id="ARBA00035585"/>
    </source>
</evidence>
<keyword evidence="5 10" id="KW-0472">Membrane</keyword>
<name>A0ABQ3P7E2_9ACTN</name>
<dbReference type="InterPro" id="IPR003691">
    <property type="entry name" value="FluC"/>
</dbReference>
<dbReference type="Pfam" id="PF02537">
    <property type="entry name" value="CRCB"/>
    <property type="match status" value="1"/>
</dbReference>
<evidence type="ECO:0000313" key="12">
    <source>
        <dbReference type="Proteomes" id="UP001052739"/>
    </source>
</evidence>
<keyword evidence="12" id="KW-1185">Reference proteome</keyword>
<organism evidence="11 12">
    <name type="scientific">Streptomyces hydrogenans</name>
    <dbReference type="NCBI Taxonomy" id="1873719"/>
    <lineage>
        <taxon>Bacteria</taxon>
        <taxon>Bacillati</taxon>
        <taxon>Actinomycetota</taxon>
        <taxon>Actinomycetes</taxon>
        <taxon>Kitasatosporales</taxon>
        <taxon>Streptomycetaceae</taxon>
        <taxon>Streptomyces</taxon>
    </lineage>
</organism>
<reference evidence="11" key="1">
    <citation type="submission" date="2024-05" db="EMBL/GenBank/DDBJ databases">
        <title>Whole genome shotgun sequence of Streptomyces hydrogenans NBRC 13475.</title>
        <authorList>
            <person name="Komaki H."/>
            <person name="Tamura T."/>
        </authorList>
    </citation>
    <scope>NUCLEOTIDE SEQUENCE</scope>
    <source>
        <strain evidence="11">NBRC 13475</strain>
    </source>
</reference>
<feature type="binding site" evidence="10">
    <location>
        <position position="96"/>
    </location>
    <ligand>
        <name>Na(+)</name>
        <dbReference type="ChEBI" id="CHEBI:29101"/>
        <note>structural</note>
    </ligand>
</feature>
<evidence type="ECO:0000256" key="4">
    <source>
        <dbReference type="ARBA" id="ARBA00022989"/>
    </source>
</evidence>
<sequence>MPVRLAPTASPYPEAVNARGRPPVALVVSAGGAIGAAARYGAALLWPTPAGGFPWTVFLVNATGCALLGVLMVLLTETRATPHPLLRPFLGTGFCGGFTTFSTYALDTQRLLSTGHTARGLLYFGGTLVTALAAVWAGTAAARSLVRDRTEAG</sequence>
<evidence type="ECO:0000256" key="7">
    <source>
        <dbReference type="ARBA" id="ARBA00035120"/>
    </source>
</evidence>
<keyword evidence="2 10" id="KW-1003">Cell membrane</keyword>
<gene>
    <name evidence="11" type="primary">crcB1</name>
    <name evidence="10" type="synonym">crcB</name>
    <name evidence="10" type="synonym">fluC</name>
    <name evidence="11" type="ORF">Shyd_23060</name>
</gene>
<evidence type="ECO:0000313" key="11">
    <source>
        <dbReference type="EMBL" id="GHI20935.1"/>
    </source>
</evidence>
<keyword evidence="10" id="KW-0406">Ion transport</keyword>
<comment type="subcellular location">
    <subcellularLocation>
        <location evidence="1 10">Cell membrane</location>
        <topology evidence="1 10">Multi-pass membrane protein</topology>
    </subcellularLocation>
</comment>
<feature type="binding site" evidence="10">
    <location>
        <position position="99"/>
    </location>
    <ligand>
        <name>Na(+)</name>
        <dbReference type="ChEBI" id="CHEBI:29101"/>
        <note>structural</note>
    </ligand>
</feature>
<comment type="caution">
    <text evidence="11">The sequence shown here is derived from an EMBL/GenBank/DDBJ whole genome shotgun (WGS) entry which is preliminary data.</text>
</comment>
<comment type="function">
    <text evidence="9 10">Fluoride-specific ion channel. Important for reducing fluoride concentration in the cell, thus reducing its toxicity.</text>
</comment>
<evidence type="ECO:0000256" key="6">
    <source>
        <dbReference type="ARBA" id="ARBA00023303"/>
    </source>
</evidence>
<accession>A0ABQ3P7E2</accession>